<dbReference type="Pfam" id="PF00534">
    <property type="entry name" value="Glycos_transf_1"/>
    <property type="match status" value="1"/>
</dbReference>
<name>A0A2M7QJQ1_9BACT</name>
<dbReference type="InterPro" id="IPR050194">
    <property type="entry name" value="Glycosyltransferase_grp1"/>
</dbReference>
<dbReference type="PANTHER" id="PTHR45947:SF3">
    <property type="entry name" value="SULFOQUINOVOSYL TRANSFERASE SQD2"/>
    <property type="match status" value="1"/>
</dbReference>
<dbReference type="PANTHER" id="PTHR45947">
    <property type="entry name" value="SULFOQUINOVOSYL TRANSFERASE SQD2"/>
    <property type="match status" value="1"/>
</dbReference>
<dbReference type="Gene3D" id="3.40.50.2000">
    <property type="entry name" value="Glycogen Phosphorylase B"/>
    <property type="match status" value="2"/>
</dbReference>
<dbReference type="InterPro" id="IPR001296">
    <property type="entry name" value="Glyco_trans_1"/>
</dbReference>
<dbReference type="GO" id="GO:0016757">
    <property type="term" value="F:glycosyltransferase activity"/>
    <property type="evidence" value="ECO:0007669"/>
    <property type="project" value="InterPro"/>
</dbReference>
<comment type="caution">
    <text evidence="2">The sequence shown here is derived from an EMBL/GenBank/DDBJ whole genome shotgun (WGS) entry which is preliminary data.</text>
</comment>
<organism evidence="2 3">
    <name type="scientific">Candidatus Roizmanbacteria bacterium CG_4_10_14_0_8_um_filter_33_9</name>
    <dbReference type="NCBI Taxonomy" id="1974826"/>
    <lineage>
        <taxon>Bacteria</taxon>
        <taxon>Candidatus Roizmaniibacteriota</taxon>
    </lineage>
</organism>
<protein>
    <recommendedName>
        <fullName evidence="1">Glycosyl transferase family 1 domain-containing protein</fullName>
    </recommendedName>
</protein>
<feature type="domain" description="Glycosyl transferase family 1" evidence="1">
    <location>
        <begin position="198"/>
        <end position="355"/>
    </location>
</feature>
<dbReference type="AlphaFoldDB" id="A0A2M7QJQ1"/>
<evidence type="ECO:0000259" key="1">
    <source>
        <dbReference type="Pfam" id="PF00534"/>
    </source>
</evidence>
<sequence>MKQNNNVKLLIITDFFYPHWTGISKSLFNLTKKLEKYFSITVLTTQYNKNLPQKEYIGNVLIYRTKPQVKISRTFISIFFIPYFLKLLFKHNIVLINSPCTNILFVSCLAFMLRKKILIFHQGDLILPKGISNRIIEGIFNFSTKIACSCATIVSSYSLDYAICSRILSPFLNKFTPLLLPVEIPNNLAHQDNNIKKTFTHLKKEGKIICGFAGRFVEEKGFDILLNAIPDLIKKIPQIHFVFAGETNMEYEHFFENQKTLISKNKKYISFLGLLNDTDLSYFYHKISLIISPSRSDCFNLVQAEAMLSGVPSIASDIPGLRYLVKNTGFGLLFKSNDPQSLTNTIFYALKIYKTLRKKHPYLVSFIQNNTTISQYVRLFNEKQIV</sequence>
<evidence type="ECO:0000313" key="2">
    <source>
        <dbReference type="EMBL" id="PIY72563.1"/>
    </source>
</evidence>
<dbReference type="EMBL" id="PFLI01000011">
    <property type="protein sequence ID" value="PIY72563.1"/>
    <property type="molecule type" value="Genomic_DNA"/>
</dbReference>
<dbReference type="SUPFAM" id="SSF53756">
    <property type="entry name" value="UDP-Glycosyltransferase/glycogen phosphorylase"/>
    <property type="match status" value="1"/>
</dbReference>
<proteinExistence type="predicted"/>
<gene>
    <name evidence="2" type="ORF">COY87_00315</name>
</gene>
<reference evidence="3" key="1">
    <citation type="submission" date="2017-09" db="EMBL/GenBank/DDBJ databases">
        <title>Depth-based differentiation of microbial function through sediment-hosted aquifers and enrichment of novel symbionts in the deep terrestrial subsurface.</title>
        <authorList>
            <person name="Probst A.J."/>
            <person name="Ladd B."/>
            <person name="Jarett J.K."/>
            <person name="Geller-Mcgrath D.E."/>
            <person name="Sieber C.M.K."/>
            <person name="Emerson J.B."/>
            <person name="Anantharaman K."/>
            <person name="Thomas B.C."/>
            <person name="Malmstrom R."/>
            <person name="Stieglmeier M."/>
            <person name="Klingl A."/>
            <person name="Woyke T."/>
            <person name="Ryan C.M."/>
            <person name="Banfield J.F."/>
        </authorList>
    </citation>
    <scope>NUCLEOTIDE SEQUENCE [LARGE SCALE GENOMIC DNA]</scope>
</reference>
<dbReference type="Proteomes" id="UP000229401">
    <property type="component" value="Unassembled WGS sequence"/>
</dbReference>
<evidence type="ECO:0000313" key="3">
    <source>
        <dbReference type="Proteomes" id="UP000229401"/>
    </source>
</evidence>
<accession>A0A2M7QJQ1</accession>
<dbReference type="CDD" id="cd03801">
    <property type="entry name" value="GT4_PimA-like"/>
    <property type="match status" value="1"/>
</dbReference>